<dbReference type="AlphaFoldDB" id="A0A127FDV9"/>
<feature type="binding site" evidence="6">
    <location>
        <position position="87"/>
    </location>
    <ligand>
        <name>S-adenosyl-L-methionine</name>
        <dbReference type="ChEBI" id="CHEBI:59789"/>
    </ligand>
</feature>
<keyword evidence="3 5" id="KW-0808">Transferase</keyword>
<dbReference type="GO" id="GO:0032259">
    <property type="term" value="P:methylation"/>
    <property type="evidence" value="ECO:0007669"/>
    <property type="project" value="UniProtKB-KW"/>
</dbReference>
<dbReference type="STRING" id="465721.ACG33_12805"/>
<dbReference type="Gene3D" id="3.40.50.150">
    <property type="entry name" value="Vaccinia Virus protein VP39"/>
    <property type="match status" value="1"/>
</dbReference>
<evidence type="ECO:0000256" key="2">
    <source>
        <dbReference type="ARBA" id="ARBA00022603"/>
    </source>
</evidence>
<dbReference type="PROSITE" id="PS50123">
    <property type="entry name" value="CHER"/>
    <property type="match status" value="1"/>
</dbReference>
<dbReference type="InterPro" id="IPR029063">
    <property type="entry name" value="SAM-dependent_MTases_sf"/>
</dbReference>
<dbReference type="GO" id="GO:0008983">
    <property type="term" value="F:protein-glutamate O-methyltransferase activity"/>
    <property type="evidence" value="ECO:0007669"/>
    <property type="project" value="UniProtKB-EC"/>
</dbReference>
<dbReference type="EMBL" id="CP011971">
    <property type="protein sequence ID" value="AMN47960.1"/>
    <property type="molecule type" value="Genomic_DNA"/>
</dbReference>
<feature type="binding site" evidence="6">
    <location>
        <begin position="206"/>
        <end position="207"/>
    </location>
    <ligand>
        <name>S-adenosyl-L-methionine</name>
        <dbReference type="ChEBI" id="CHEBI:59789"/>
    </ligand>
</feature>
<organism evidence="8 9">
    <name type="scientific">Steroidobacter denitrificans</name>
    <dbReference type="NCBI Taxonomy" id="465721"/>
    <lineage>
        <taxon>Bacteria</taxon>
        <taxon>Pseudomonadati</taxon>
        <taxon>Pseudomonadota</taxon>
        <taxon>Gammaproteobacteria</taxon>
        <taxon>Steroidobacterales</taxon>
        <taxon>Steroidobacteraceae</taxon>
        <taxon>Steroidobacter</taxon>
    </lineage>
</organism>
<dbReference type="PATRIC" id="fig|465721.4.peg.2738"/>
<dbReference type="InterPro" id="IPR022642">
    <property type="entry name" value="CheR_C"/>
</dbReference>
<keyword evidence="2 5" id="KW-0489">Methyltransferase</keyword>
<keyword evidence="9" id="KW-1185">Reference proteome</keyword>
<dbReference type="InterPro" id="IPR036804">
    <property type="entry name" value="CheR_N_sf"/>
</dbReference>
<dbReference type="PANTHER" id="PTHR24422">
    <property type="entry name" value="CHEMOTAXIS PROTEIN METHYLTRANSFERASE"/>
    <property type="match status" value="1"/>
</dbReference>
<evidence type="ECO:0000313" key="8">
    <source>
        <dbReference type="EMBL" id="AMN47960.1"/>
    </source>
</evidence>
<dbReference type="SUPFAM" id="SSF47757">
    <property type="entry name" value="Chemotaxis receptor methyltransferase CheR, N-terminal domain"/>
    <property type="match status" value="1"/>
</dbReference>
<dbReference type="Pfam" id="PF03705">
    <property type="entry name" value="CheR_N"/>
    <property type="match status" value="1"/>
</dbReference>
<dbReference type="KEGG" id="sdf:ACG33_12805"/>
<dbReference type="InterPro" id="IPR022641">
    <property type="entry name" value="CheR_N"/>
</dbReference>
<dbReference type="PIRSF" id="PIRSF000410">
    <property type="entry name" value="CheR"/>
    <property type="match status" value="1"/>
</dbReference>
<feature type="binding site" evidence="6">
    <location>
        <position position="125"/>
    </location>
    <ligand>
        <name>S-adenosyl-L-methionine</name>
        <dbReference type="ChEBI" id="CHEBI:59789"/>
    </ligand>
</feature>
<evidence type="ECO:0000313" key="9">
    <source>
        <dbReference type="Proteomes" id="UP000070250"/>
    </source>
</evidence>
<reference evidence="8 9" key="1">
    <citation type="submission" date="2015-06" db="EMBL/GenBank/DDBJ databases">
        <title>A Comprehensive Approach to Explore the Metabolic and Phylogenetic Diversity of Bacterial Steroid Degradation in the Environment: Testosterone as an Example.</title>
        <authorList>
            <person name="Yang F.-C."/>
            <person name="Chen Y.-L."/>
            <person name="Yu C.-P."/>
            <person name="Tang S.-L."/>
            <person name="Wang P.-H."/>
            <person name="Ismail W."/>
            <person name="Wang C.-H."/>
            <person name="Yang C.-Y."/>
            <person name="Chiang Y.-R."/>
        </authorList>
    </citation>
    <scope>NUCLEOTIDE SEQUENCE [LARGE SCALE GENOMIC DNA]</scope>
    <source>
        <strain evidence="8 9">DSM 18526</strain>
    </source>
</reference>
<dbReference type="Pfam" id="PF01739">
    <property type="entry name" value="CheR"/>
    <property type="match status" value="1"/>
</dbReference>
<dbReference type="SUPFAM" id="SSF53335">
    <property type="entry name" value="S-adenosyl-L-methionine-dependent methyltransferases"/>
    <property type="match status" value="1"/>
</dbReference>
<feature type="binding site" evidence="6">
    <location>
        <position position="148"/>
    </location>
    <ligand>
        <name>S-adenosyl-L-methionine</name>
        <dbReference type="ChEBI" id="CHEBI:59789"/>
    </ligand>
</feature>
<evidence type="ECO:0000256" key="1">
    <source>
        <dbReference type="ARBA" id="ARBA00001541"/>
    </source>
</evidence>
<dbReference type="PANTHER" id="PTHR24422:SF26">
    <property type="entry name" value="CHEMOTAXIS PROTEIN METHYLTRANSFERASE"/>
    <property type="match status" value="1"/>
</dbReference>
<name>A0A127FDV9_STEDE</name>
<evidence type="ECO:0000256" key="6">
    <source>
        <dbReference type="PIRSR" id="PIRSR000410-1"/>
    </source>
</evidence>
<dbReference type="InterPro" id="IPR026024">
    <property type="entry name" value="Chemotaxis_MeTrfase_CheR"/>
</dbReference>
<dbReference type="EC" id="2.1.1.80" evidence="5"/>
<dbReference type="Proteomes" id="UP000070250">
    <property type="component" value="Chromosome"/>
</dbReference>
<feature type="domain" description="CheR-type methyltransferase" evidence="7">
    <location>
        <begin position="14"/>
        <end position="279"/>
    </location>
</feature>
<dbReference type="SMART" id="SM00138">
    <property type="entry name" value="MeTrc"/>
    <property type="match status" value="1"/>
</dbReference>
<dbReference type="Gene3D" id="1.10.155.10">
    <property type="entry name" value="Chemotaxis receptor methyltransferase CheR, N-terminal domain"/>
    <property type="match status" value="1"/>
</dbReference>
<gene>
    <name evidence="8" type="ORF">ACG33_12805</name>
</gene>
<evidence type="ECO:0000256" key="5">
    <source>
        <dbReference type="PIRNR" id="PIRNR000410"/>
    </source>
</evidence>
<dbReference type="InterPro" id="IPR000780">
    <property type="entry name" value="CheR_MeTrfase"/>
</dbReference>
<comment type="catalytic activity">
    <reaction evidence="1 5">
        <text>L-glutamyl-[protein] + S-adenosyl-L-methionine = [protein]-L-glutamate 5-O-methyl ester + S-adenosyl-L-homocysteine</text>
        <dbReference type="Rhea" id="RHEA:24452"/>
        <dbReference type="Rhea" id="RHEA-COMP:10208"/>
        <dbReference type="Rhea" id="RHEA-COMP:10311"/>
        <dbReference type="ChEBI" id="CHEBI:29973"/>
        <dbReference type="ChEBI" id="CHEBI:57856"/>
        <dbReference type="ChEBI" id="CHEBI:59789"/>
        <dbReference type="ChEBI" id="CHEBI:82795"/>
        <dbReference type="EC" id="2.1.1.80"/>
    </reaction>
</comment>
<comment type="function">
    <text evidence="5">Methylation of the membrane-bound methyl-accepting chemotaxis proteins (MCP) to form gamma-glutamyl methyl ester residues in MCP.</text>
</comment>
<evidence type="ECO:0000259" key="7">
    <source>
        <dbReference type="PROSITE" id="PS50123"/>
    </source>
</evidence>
<accession>A0A127FDV9</accession>
<dbReference type="PRINTS" id="PR00996">
    <property type="entry name" value="CHERMTFRASE"/>
</dbReference>
<proteinExistence type="predicted"/>
<feature type="binding site" evidence="6">
    <location>
        <begin position="223"/>
        <end position="224"/>
    </location>
    <ligand>
        <name>S-adenosyl-L-methionine</name>
        <dbReference type="ChEBI" id="CHEBI:59789"/>
    </ligand>
</feature>
<keyword evidence="4 5" id="KW-0949">S-adenosyl-L-methionine</keyword>
<evidence type="ECO:0000256" key="3">
    <source>
        <dbReference type="ARBA" id="ARBA00022679"/>
    </source>
</evidence>
<feature type="binding site" evidence="6">
    <location>
        <position position="91"/>
    </location>
    <ligand>
        <name>S-adenosyl-L-methionine</name>
        <dbReference type="ChEBI" id="CHEBI:59789"/>
    </ligand>
</feature>
<protein>
    <recommendedName>
        <fullName evidence="5">Chemotaxis protein methyltransferase</fullName>
        <ecNumber evidence="5">2.1.1.80</ecNumber>
    </recommendedName>
</protein>
<evidence type="ECO:0000256" key="4">
    <source>
        <dbReference type="ARBA" id="ARBA00022691"/>
    </source>
</evidence>
<sequence length="281" mass="31934">MERNGAEFRFSATSLTQAEFERIKALAFRLAGINLSQAKKSLIVGRWNRRLQHYRLGSFSEYLDLLSQPEARGELQTALNLLTTNETNYFRERQHFDFLRERVLPKARQQGRFRVWSAACSSGEEPYSIAMLLAAELGNVPWEVLGSDISTSVLTTARDGIYAMERARPIPQEYLHRYCLKGTGPQAGTFRVDRAIRERVQFRYINLNEPLPDIGVFDVILLRNVMIYFSAETKSQVVTRMLPALTADGHFLVGHCETLNGVTDRLAMSTASIYTRASRCA</sequence>
<dbReference type="InterPro" id="IPR050903">
    <property type="entry name" value="Bact_Chemotaxis_MeTrfase"/>
</dbReference>
<feature type="binding site" evidence="6">
    <location>
        <position position="85"/>
    </location>
    <ligand>
        <name>S-adenosyl-L-methionine</name>
        <dbReference type="ChEBI" id="CHEBI:59789"/>
    </ligand>
</feature>